<comment type="caution">
    <text evidence="3">The sequence shown here is derived from an EMBL/GenBank/DDBJ whole genome shotgun (WGS) entry which is preliminary data.</text>
</comment>
<reference evidence="3 4" key="1">
    <citation type="submission" date="2024-05" db="EMBL/GenBank/DDBJ databases">
        <title>Long read based assembly of the Candida bracarensis genome reveals expanded adhesin content.</title>
        <authorList>
            <person name="Marcet-Houben M."/>
            <person name="Ksiezopolska E."/>
            <person name="Gabaldon T."/>
        </authorList>
    </citation>
    <scope>NUCLEOTIDE SEQUENCE [LARGE SCALE GENOMIC DNA]</scope>
    <source>
        <strain evidence="3 4">CBM6</strain>
    </source>
</reference>
<dbReference type="EMBL" id="JBEVYD010000009">
    <property type="protein sequence ID" value="KAL3230470.1"/>
    <property type="molecule type" value="Genomic_DNA"/>
</dbReference>
<sequence length="209" mass="23713">MRSNRGAHSRGSSRYNGSKNRYKRANEGSRYNGANKRPHVEKKPLLPIFTSSGLLELDSNNKNGILLKHVEPIEGVSPFKFYSTNPNSEPINYRGMLFEGSSKDPIKTYDLNDRSCYLIGRKDEESPEDDIADISIPEETCSQQHCVIQFRRKNESLVPFIIDLESSNGTTLNGIRIPAARYVELKTGDVIKFTIDERDSIYELVFVYG</sequence>
<evidence type="ECO:0000259" key="2">
    <source>
        <dbReference type="PROSITE" id="PS50006"/>
    </source>
</evidence>
<feature type="domain" description="FHA" evidence="2">
    <location>
        <begin position="117"/>
        <end position="177"/>
    </location>
</feature>
<gene>
    <name evidence="3" type="ORF">RNJ44_00919</name>
</gene>
<name>A0ABR4NQL1_9SACH</name>
<dbReference type="SUPFAM" id="SSF49879">
    <property type="entry name" value="SMAD/FHA domain"/>
    <property type="match status" value="1"/>
</dbReference>
<dbReference type="InterPro" id="IPR000253">
    <property type="entry name" value="FHA_dom"/>
</dbReference>
<dbReference type="PANTHER" id="PTHR23308">
    <property type="entry name" value="NUCLEAR INHIBITOR OF PROTEIN PHOSPHATASE-1"/>
    <property type="match status" value="1"/>
</dbReference>
<protein>
    <submittedName>
        <fullName evidence="3">Pre-mRNA leakage protein 1</fullName>
    </submittedName>
</protein>
<organism evidence="3 4">
    <name type="scientific">Nakaseomyces bracarensis</name>
    <dbReference type="NCBI Taxonomy" id="273131"/>
    <lineage>
        <taxon>Eukaryota</taxon>
        <taxon>Fungi</taxon>
        <taxon>Dikarya</taxon>
        <taxon>Ascomycota</taxon>
        <taxon>Saccharomycotina</taxon>
        <taxon>Saccharomycetes</taxon>
        <taxon>Saccharomycetales</taxon>
        <taxon>Saccharomycetaceae</taxon>
        <taxon>Nakaseomyces</taxon>
    </lineage>
</organism>
<dbReference type="InterPro" id="IPR050923">
    <property type="entry name" value="Cell_Proc_Reg/RNA_Proc"/>
</dbReference>
<dbReference type="InterPro" id="IPR008984">
    <property type="entry name" value="SMAD_FHA_dom_sf"/>
</dbReference>
<feature type="region of interest" description="Disordered" evidence="1">
    <location>
        <begin position="1"/>
        <end position="39"/>
    </location>
</feature>
<dbReference type="Proteomes" id="UP001623330">
    <property type="component" value="Unassembled WGS sequence"/>
</dbReference>
<proteinExistence type="predicted"/>
<keyword evidence="4" id="KW-1185">Reference proteome</keyword>
<accession>A0ABR4NQL1</accession>
<evidence type="ECO:0000313" key="4">
    <source>
        <dbReference type="Proteomes" id="UP001623330"/>
    </source>
</evidence>
<dbReference type="Pfam" id="PF00498">
    <property type="entry name" value="FHA"/>
    <property type="match status" value="1"/>
</dbReference>
<dbReference type="Gene3D" id="2.60.200.20">
    <property type="match status" value="1"/>
</dbReference>
<evidence type="ECO:0000313" key="3">
    <source>
        <dbReference type="EMBL" id="KAL3230470.1"/>
    </source>
</evidence>
<evidence type="ECO:0000256" key="1">
    <source>
        <dbReference type="SAM" id="MobiDB-lite"/>
    </source>
</evidence>
<dbReference type="SMART" id="SM00240">
    <property type="entry name" value="FHA"/>
    <property type="match status" value="1"/>
</dbReference>
<dbReference type="PROSITE" id="PS50006">
    <property type="entry name" value="FHA_DOMAIN"/>
    <property type="match status" value="1"/>
</dbReference>
<dbReference type="CDD" id="cd22681">
    <property type="entry name" value="FHA_PML1-like"/>
    <property type="match status" value="1"/>
</dbReference>
<feature type="compositionally biased region" description="Polar residues" evidence="1">
    <location>
        <begin position="10"/>
        <end position="19"/>
    </location>
</feature>